<feature type="region of interest" description="Disordered" evidence="6">
    <location>
        <begin position="863"/>
        <end position="915"/>
    </location>
</feature>
<evidence type="ECO:0000256" key="1">
    <source>
        <dbReference type="ARBA" id="ARBA00022574"/>
    </source>
</evidence>
<feature type="region of interest" description="Disordered" evidence="6">
    <location>
        <begin position="946"/>
        <end position="989"/>
    </location>
</feature>
<dbReference type="PANTHER" id="PTHR16266:SF17">
    <property type="entry name" value="BRWD3"/>
    <property type="match status" value="1"/>
</dbReference>
<dbReference type="GO" id="GO:0007010">
    <property type="term" value="P:cytoskeleton organization"/>
    <property type="evidence" value="ECO:0007669"/>
    <property type="project" value="TreeGrafter"/>
</dbReference>
<dbReference type="Pfam" id="PF25313">
    <property type="entry name" value="BRWD_AD"/>
    <property type="match status" value="1"/>
</dbReference>
<dbReference type="InterPro" id="IPR052060">
    <property type="entry name" value="Bromo_WD_repeat"/>
</dbReference>
<reference evidence="8" key="2">
    <citation type="submission" date="2020-08" db="EMBL/GenBank/DDBJ databases">
        <title>Plant Genome Project.</title>
        <authorList>
            <person name="Zhang R.-G."/>
        </authorList>
    </citation>
    <scope>NUCLEOTIDE SEQUENCE</scope>
    <source>
        <strain evidence="8">Huo1</strain>
        <tissue evidence="8">Leaf</tissue>
    </source>
</reference>
<dbReference type="Gene3D" id="1.20.920.10">
    <property type="entry name" value="Bromodomain-like"/>
    <property type="match status" value="1"/>
</dbReference>
<dbReference type="Pfam" id="PF00400">
    <property type="entry name" value="WD40"/>
    <property type="match status" value="5"/>
</dbReference>
<dbReference type="GO" id="GO:0005634">
    <property type="term" value="C:nucleus"/>
    <property type="evidence" value="ECO:0007669"/>
    <property type="project" value="TreeGrafter"/>
</dbReference>
<feature type="compositionally biased region" description="Basic and acidic residues" evidence="6">
    <location>
        <begin position="1373"/>
        <end position="1385"/>
    </location>
</feature>
<evidence type="ECO:0000259" key="7">
    <source>
        <dbReference type="PROSITE" id="PS50014"/>
    </source>
</evidence>
<feature type="compositionally biased region" description="Polar residues" evidence="6">
    <location>
        <begin position="1411"/>
        <end position="1420"/>
    </location>
</feature>
<dbReference type="InterPro" id="IPR036322">
    <property type="entry name" value="WD40_repeat_dom_sf"/>
</dbReference>
<dbReference type="Gene3D" id="2.130.10.10">
    <property type="entry name" value="YVTN repeat-like/Quinoprotein amine dehydrogenase"/>
    <property type="match status" value="3"/>
</dbReference>
<dbReference type="GO" id="GO:0006357">
    <property type="term" value="P:regulation of transcription by RNA polymerase II"/>
    <property type="evidence" value="ECO:0007669"/>
    <property type="project" value="TreeGrafter"/>
</dbReference>
<feature type="repeat" description="WD" evidence="5">
    <location>
        <begin position="463"/>
        <end position="495"/>
    </location>
</feature>
<dbReference type="PROSITE" id="PS50014">
    <property type="entry name" value="BROMODOMAIN_2"/>
    <property type="match status" value="1"/>
</dbReference>
<dbReference type="Proteomes" id="UP000298416">
    <property type="component" value="Unassembled WGS sequence"/>
</dbReference>
<dbReference type="EMBL" id="PNBA02000003">
    <property type="protein sequence ID" value="KAG6431394.1"/>
    <property type="molecule type" value="Genomic_DNA"/>
</dbReference>
<feature type="compositionally biased region" description="Polar residues" evidence="6">
    <location>
        <begin position="1503"/>
        <end position="1521"/>
    </location>
</feature>
<proteinExistence type="predicted"/>
<feature type="repeat" description="WD" evidence="5">
    <location>
        <begin position="277"/>
        <end position="318"/>
    </location>
</feature>
<keyword evidence="2" id="KW-0677">Repeat</keyword>
<feature type="repeat" description="WD" evidence="5">
    <location>
        <begin position="663"/>
        <end position="705"/>
    </location>
</feature>
<dbReference type="InterPro" id="IPR001487">
    <property type="entry name" value="Bromodomain"/>
</dbReference>
<accession>A0A8X8YH69</accession>
<feature type="compositionally biased region" description="Acidic residues" evidence="6">
    <location>
        <begin position="869"/>
        <end position="881"/>
    </location>
</feature>
<feature type="region of interest" description="Disordered" evidence="6">
    <location>
        <begin position="1455"/>
        <end position="1521"/>
    </location>
</feature>
<dbReference type="GO" id="GO:0008360">
    <property type="term" value="P:regulation of cell shape"/>
    <property type="evidence" value="ECO:0007669"/>
    <property type="project" value="TreeGrafter"/>
</dbReference>
<dbReference type="PANTHER" id="PTHR16266">
    <property type="entry name" value="WD REPEAT DOMAIN 9"/>
    <property type="match status" value="1"/>
</dbReference>
<dbReference type="SMART" id="SM00320">
    <property type="entry name" value="WD40"/>
    <property type="match status" value="7"/>
</dbReference>
<reference evidence="8" key="1">
    <citation type="submission" date="2018-01" db="EMBL/GenBank/DDBJ databases">
        <authorList>
            <person name="Mao J.F."/>
        </authorList>
    </citation>
    <scope>NUCLEOTIDE SEQUENCE</scope>
    <source>
        <strain evidence="8">Huo1</strain>
        <tissue evidence="8">Leaf</tissue>
    </source>
</reference>
<protein>
    <recommendedName>
        <fullName evidence="7">Bromo domain-containing protein</fullName>
    </recommendedName>
</protein>
<dbReference type="SUPFAM" id="SSF47370">
    <property type="entry name" value="Bromodomain"/>
    <property type="match status" value="1"/>
</dbReference>
<feature type="domain" description="Bromo" evidence="7">
    <location>
        <begin position="1788"/>
        <end position="1831"/>
    </location>
</feature>
<dbReference type="InterPro" id="IPR019775">
    <property type="entry name" value="WD40_repeat_CS"/>
</dbReference>
<dbReference type="InterPro" id="IPR001680">
    <property type="entry name" value="WD40_rpt"/>
</dbReference>
<dbReference type="PROSITE" id="PS00678">
    <property type="entry name" value="WD_REPEATS_1"/>
    <property type="match status" value="1"/>
</dbReference>
<dbReference type="PROSITE" id="PS50082">
    <property type="entry name" value="WD_REPEATS_2"/>
    <property type="match status" value="4"/>
</dbReference>
<evidence type="ECO:0000256" key="3">
    <source>
        <dbReference type="ARBA" id="ARBA00023117"/>
    </source>
</evidence>
<comment type="caution">
    <text evidence="8">The sequence shown here is derived from an EMBL/GenBank/DDBJ whole genome shotgun (WGS) entry which is preliminary data.</text>
</comment>
<dbReference type="PROSITE" id="PS50294">
    <property type="entry name" value="WD_REPEATS_REGION"/>
    <property type="match status" value="3"/>
</dbReference>
<evidence type="ECO:0000256" key="2">
    <source>
        <dbReference type="ARBA" id="ARBA00022737"/>
    </source>
</evidence>
<keyword evidence="3 4" id="KW-0103">Bromodomain</keyword>
<sequence length="1848" mass="206895">MGDVCSGFWNYRVIKELDRALAKAWSRNAEHNHITFSGHMALRKYIPSGNATPINIKSLSFSNKEIGKANEADLQRRPTEADVDIDLREVYFLIMHFLSAGPCHRTYGQFWNELLEHQLLPRRYHSWYSRSGLPSGNENDDGISFPLSYNKLVERHPHVEKDHLVKLLKQLLLGAVAHTQDVIGENIVNAASVPTLLGTGSFSLLASDHNGRENKSRHPPSYMRWPHKLTGQVHGLGLREIGGGFTRHHRAPCIRAACYAIAKPSTMVQKMQNLKSVRGHRNAVYCAIFDRSGRYVITGSDDRLVKIWSMETAYCLASCRGHEGDITDLAVNVNNTLIASASNDCIIRVWRLPDGLPISVLRGHTGAVTAIAFSPRPGAFYQLLSVLVPLCPYLKLISRRIIYLQKAVAIVRINDQYNQLLQRSSDDGTCRIWDARYSNTAPRTYSPKPPEPLAGRNNVPTGITQQTHQIFCCAFNASGTVFVTGSSDTLARVWNACKPSTDDSEQPNHEIDVLSGHENDVNYVQFSGCAVAARVSSSDTSKEDALPKFKNTWFNHDNIVTCSRDGSAIIWMPRSRRSHGKTGRWIRAYHLKVPPPQISPQAPRGGPRQRVLPTPRGVNMIAWSLDNRFVLAAIMDTQRSIVTYADCRICVWNAVDGSLVHSLTGHTDSTYVLDVHPFNPRIAMSAGYDGKTILWDIWEGTPIRTYEIGPFKLVDGKFSSDGTSIILSDDVGQLYILSTGQGESQRDAKYDQFFLGDYRPLIHDTHGNVLDQETQLAPYRRNMQDLLCDSGMIPYPEPYQSTYQQRRLGALGIEWRPSSLRFAVGPDFTLDPDFQMLPIADLETLIVPLPEFVDAMDWEPPVEIRSDDNDSEYNMAEDDSSGWEQGSLNLDSDELESSSENSEVEDLLRDDRRRSKRKKQKVKVISLLNADQDDLVEIMTSSGRRVKRRNLDQSDDSTIKNNRTRKSRNGKKAKRKKSSSKSRPQRAAARNALHLFSRITGASADGDINGSDHNSSESESALQDSSFESEESDASLPIEWYENLKRKEISLDHAVSTEQTHPESHLPGNRKKLILKLPNRDSTKFASQQNIGLNGQYAVASSSSRNFQEVNTNKYSEEDCHDVGVDGHTGKRSHMDLLRGCKDGSITWVGARSRTSKRLKIGESSASGLFSRSGPVRHHEIITENTANDLSTFTEGNSSQHPNIGIQGHEGCLEDKKEITREISAPGSPERAENVEGPLALHEVNDGGASSSQCHEVCNGSTVPSVACINETENGLKLKENGVQTPTKLRIKSSSLTRDIDNKPSSISIDIGIDPRKAIAGDTVMPCESKDAENNLDVQVSGDVKIDMPYSENKDQYGGLGSDGLINGSSSKSELEDSPKLDSTKRMFTAVYRRLKPSRGRSNPEGDSGSMGPSTSNTGNLDEIEVPRECIRKARSIRVRSTARDLASSVGNFAFMEPHDNSEDTSNDVAKASPSRGEDNSSGDWKSLPRNSTRLRSARAKRSSNYTHGNSPPRKSNQTGRSSWLMLSAHEEGSRYIPQLGDDVVYLRQGHQEYIHHMHVRNPGPWETIRLDIRAVEFCKVEKLEYATLPGSGESCCRMTLKFVDPTSDVDGQSFNLTLPEISGFPDFLVEKSRYDASMARNWTSRSKCQVWWKNEGEEDGSWWEGRVVSIKAKSPEFPDSPWEKYAVKYRSEPGVHNHSPWELHDSCTDMEQPQIDERIRKTLINAFSKLEKSGYKSQDYYGVNKMKQASQKTKFINRHVYLSPFISSFFTSYIHFYVPCTIVFPVPLSLEVIESRLENNYYRSLDALKHDFEVMLSNAESYSGKNVELSSKLRRLSDWFHKILAAL</sequence>
<evidence type="ECO:0000256" key="4">
    <source>
        <dbReference type="PROSITE-ProRule" id="PRU00035"/>
    </source>
</evidence>
<evidence type="ECO:0000313" key="8">
    <source>
        <dbReference type="EMBL" id="KAG6431394.1"/>
    </source>
</evidence>
<feature type="region of interest" description="Disordered" evidence="6">
    <location>
        <begin position="1349"/>
        <end position="1426"/>
    </location>
</feature>
<feature type="compositionally biased region" description="Basic residues" evidence="6">
    <location>
        <begin position="962"/>
        <end position="984"/>
    </location>
</feature>
<gene>
    <name evidence="8" type="ORF">SASPL_109473</name>
</gene>
<keyword evidence="9" id="KW-1185">Reference proteome</keyword>
<evidence type="ECO:0000313" key="9">
    <source>
        <dbReference type="Proteomes" id="UP000298416"/>
    </source>
</evidence>
<dbReference type="CDD" id="cd05529">
    <property type="entry name" value="Bromo_WDR9_I_like"/>
    <property type="match status" value="1"/>
</dbReference>
<keyword evidence="1 5" id="KW-0853">WD repeat</keyword>
<dbReference type="Pfam" id="PF00439">
    <property type="entry name" value="Bromodomain"/>
    <property type="match status" value="1"/>
</dbReference>
<dbReference type="Pfam" id="PF25437">
    <property type="entry name" value="BRWD1_N"/>
    <property type="match status" value="1"/>
</dbReference>
<dbReference type="FunFam" id="2.130.10.10:FF:000440">
    <property type="entry name" value="Bromodomain and WD repeat-containing protein"/>
    <property type="match status" value="1"/>
</dbReference>
<organism evidence="8">
    <name type="scientific">Salvia splendens</name>
    <name type="common">Scarlet sage</name>
    <dbReference type="NCBI Taxonomy" id="180675"/>
    <lineage>
        <taxon>Eukaryota</taxon>
        <taxon>Viridiplantae</taxon>
        <taxon>Streptophyta</taxon>
        <taxon>Embryophyta</taxon>
        <taxon>Tracheophyta</taxon>
        <taxon>Spermatophyta</taxon>
        <taxon>Magnoliopsida</taxon>
        <taxon>eudicotyledons</taxon>
        <taxon>Gunneridae</taxon>
        <taxon>Pentapetalae</taxon>
        <taxon>asterids</taxon>
        <taxon>lamiids</taxon>
        <taxon>Lamiales</taxon>
        <taxon>Lamiaceae</taxon>
        <taxon>Nepetoideae</taxon>
        <taxon>Mentheae</taxon>
        <taxon>Salviinae</taxon>
        <taxon>Salvia</taxon>
        <taxon>Salvia subgen. Calosphace</taxon>
        <taxon>core Calosphace</taxon>
    </lineage>
</organism>
<dbReference type="InterPro" id="IPR057452">
    <property type="entry name" value="BRWD/PHIP_N"/>
</dbReference>
<evidence type="ECO:0000256" key="5">
    <source>
        <dbReference type="PROSITE-ProRule" id="PRU00221"/>
    </source>
</evidence>
<dbReference type="InterPro" id="IPR057451">
    <property type="entry name" value="BRWD/PHIP_AD"/>
</dbReference>
<feature type="compositionally biased region" description="Acidic residues" evidence="6">
    <location>
        <begin position="891"/>
        <end position="905"/>
    </location>
</feature>
<dbReference type="InterPro" id="IPR036427">
    <property type="entry name" value="Bromodomain-like_sf"/>
</dbReference>
<dbReference type="CDD" id="cd00200">
    <property type="entry name" value="WD40"/>
    <property type="match status" value="1"/>
</dbReference>
<dbReference type="InterPro" id="IPR015943">
    <property type="entry name" value="WD40/YVTN_repeat-like_dom_sf"/>
</dbReference>
<name>A0A8X8YH69_SALSN</name>
<evidence type="ECO:0000256" key="6">
    <source>
        <dbReference type="SAM" id="MobiDB-lite"/>
    </source>
</evidence>
<dbReference type="SUPFAM" id="SSF50978">
    <property type="entry name" value="WD40 repeat-like"/>
    <property type="match status" value="1"/>
</dbReference>
<feature type="repeat" description="WD" evidence="5">
    <location>
        <begin position="319"/>
        <end position="360"/>
    </location>
</feature>
<feature type="region of interest" description="Disordered" evidence="6">
    <location>
        <begin position="1002"/>
        <end position="1034"/>
    </location>
</feature>
<dbReference type="FunFam" id="2.130.10.10:FF:000627">
    <property type="entry name" value="Bromodomain and WD repeat domain-containing protein"/>
    <property type="match status" value="1"/>
</dbReference>
<feature type="compositionally biased region" description="Polar residues" evidence="6">
    <location>
        <begin position="1480"/>
        <end position="1495"/>
    </location>
</feature>